<dbReference type="RefSeq" id="WP_163746714.1">
    <property type="nucleotide sequence ID" value="NZ_AP022596.1"/>
</dbReference>
<name>A0A7I7T220_9MYCO</name>
<accession>A0A7I7T220</accession>
<dbReference type="KEGG" id="mhev:MHEL_12330"/>
<dbReference type="Proteomes" id="UP000467148">
    <property type="component" value="Chromosome"/>
</dbReference>
<organism evidence="1 2">
    <name type="scientific">Mycolicibacterium helvum</name>
    <dbReference type="NCBI Taxonomy" id="1534349"/>
    <lineage>
        <taxon>Bacteria</taxon>
        <taxon>Bacillati</taxon>
        <taxon>Actinomycetota</taxon>
        <taxon>Actinomycetes</taxon>
        <taxon>Mycobacteriales</taxon>
        <taxon>Mycobacteriaceae</taxon>
        <taxon>Mycolicibacterium</taxon>
    </lineage>
</organism>
<keyword evidence="2" id="KW-1185">Reference proteome</keyword>
<dbReference type="AlphaFoldDB" id="A0A7I7T220"/>
<evidence type="ECO:0000313" key="1">
    <source>
        <dbReference type="EMBL" id="BBY62990.1"/>
    </source>
</evidence>
<dbReference type="EMBL" id="AP022596">
    <property type="protein sequence ID" value="BBY62990.1"/>
    <property type="molecule type" value="Genomic_DNA"/>
</dbReference>
<protein>
    <submittedName>
        <fullName evidence="1">Uncharacterized protein</fullName>
    </submittedName>
</protein>
<sequence length="63" mass="6980">MQPAQRPTIAENGAFLNKRVPGRLALAGELATHAHMLVNRLDRLDLSVKGNAVFNVENTRWEA</sequence>
<reference evidence="1 2" key="1">
    <citation type="journal article" date="2019" name="Emerg. Microbes Infect.">
        <title>Comprehensive subspecies identification of 175 nontuberculous mycobacteria species based on 7547 genomic profiles.</title>
        <authorList>
            <person name="Matsumoto Y."/>
            <person name="Kinjo T."/>
            <person name="Motooka D."/>
            <person name="Nabeya D."/>
            <person name="Jung N."/>
            <person name="Uechi K."/>
            <person name="Horii T."/>
            <person name="Iida T."/>
            <person name="Fujita J."/>
            <person name="Nakamura S."/>
        </authorList>
    </citation>
    <scope>NUCLEOTIDE SEQUENCE [LARGE SCALE GENOMIC DNA]</scope>
    <source>
        <strain evidence="1 2">JCM 30396</strain>
    </source>
</reference>
<evidence type="ECO:0000313" key="2">
    <source>
        <dbReference type="Proteomes" id="UP000467148"/>
    </source>
</evidence>
<proteinExistence type="predicted"/>
<gene>
    <name evidence="1" type="ORF">MHEL_12330</name>
</gene>